<feature type="compositionally biased region" description="Low complexity" evidence="1">
    <location>
        <begin position="325"/>
        <end position="334"/>
    </location>
</feature>
<dbReference type="RefSeq" id="WP_145347047.1">
    <property type="nucleotide sequence ID" value="NZ_CP036261.1"/>
</dbReference>
<keyword evidence="4" id="KW-1185">Reference proteome</keyword>
<feature type="transmembrane region" description="Helical" evidence="2">
    <location>
        <begin position="430"/>
        <end position="452"/>
    </location>
</feature>
<proteinExistence type="predicted"/>
<feature type="region of interest" description="Disordered" evidence="1">
    <location>
        <begin position="315"/>
        <end position="337"/>
    </location>
</feature>
<protein>
    <submittedName>
        <fullName evidence="3">Uncharacterized protein</fullName>
    </submittedName>
</protein>
<keyword evidence="2" id="KW-0472">Membrane</keyword>
<organism evidence="3 4">
    <name type="scientific">Rosistilla ulvae</name>
    <dbReference type="NCBI Taxonomy" id="1930277"/>
    <lineage>
        <taxon>Bacteria</taxon>
        <taxon>Pseudomonadati</taxon>
        <taxon>Planctomycetota</taxon>
        <taxon>Planctomycetia</taxon>
        <taxon>Pirellulales</taxon>
        <taxon>Pirellulaceae</taxon>
        <taxon>Rosistilla</taxon>
    </lineage>
</organism>
<evidence type="ECO:0000256" key="1">
    <source>
        <dbReference type="SAM" id="MobiDB-lite"/>
    </source>
</evidence>
<evidence type="ECO:0000256" key="2">
    <source>
        <dbReference type="SAM" id="Phobius"/>
    </source>
</evidence>
<feature type="compositionally biased region" description="Basic and acidic residues" evidence="1">
    <location>
        <begin position="764"/>
        <end position="775"/>
    </location>
</feature>
<feature type="transmembrane region" description="Helical" evidence="2">
    <location>
        <begin position="459"/>
        <end position="482"/>
    </location>
</feature>
<dbReference type="OrthoDB" id="269524at2"/>
<dbReference type="AlphaFoldDB" id="A0A517M3B4"/>
<reference evidence="3 4" key="1">
    <citation type="submission" date="2019-02" db="EMBL/GenBank/DDBJ databases">
        <title>Deep-cultivation of Planctomycetes and their phenomic and genomic characterization uncovers novel biology.</title>
        <authorList>
            <person name="Wiegand S."/>
            <person name="Jogler M."/>
            <person name="Boedeker C."/>
            <person name="Pinto D."/>
            <person name="Vollmers J."/>
            <person name="Rivas-Marin E."/>
            <person name="Kohn T."/>
            <person name="Peeters S.H."/>
            <person name="Heuer A."/>
            <person name="Rast P."/>
            <person name="Oberbeckmann S."/>
            <person name="Bunk B."/>
            <person name="Jeske O."/>
            <person name="Meyerdierks A."/>
            <person name="Storesund J.E."/>
            <person name="Kallscheuer N."/>
            <person name="Luecker S."/>
            <person name="Lage O.M."/>
            <person name="Pohl T."/>
            <person name="Merkel B.J."/>
            <person name="Hornburger P."/>
            <person name="Mueller R.-W."/>
            <person name="Bruemmer F."/>
            <person name="Labrenz M."/>
            <person name="Spormann A.M."/>
            <person name="Op den Camp H."/>
            <person name="Overmann J."/>
            <person name="Amann R."/>
            <person name="Jetten M.S.M."/>
            <person name="Mascher T."/>
            <person name="Medema M.H."/>
            <person name="Devos D.P."/>
            <person name="Kaster A.-K."/>
            <person name="Ovreas L."/>
            <person name="Rohde M."/>
            <person name="Galperin M.Y."/>
            <person name="Jogler C."/>
        </authorList>
    </citation>
    <scope>NUCLEOTIDE SEQUENCE [LARGE SCALE GENOMIC DNA]</scope>
    <source>
        <strain evidence="3 4">EC9</strain>
    </source>
</reference>
<keyword evidence="2" id="KW-1133">Transmembrane helix</keyword>
<feature type="region of interest" description="Disordered" evidence="1">
    <location>
        <begin position="747"/>
        <end position="775"/>
    </location>
</feature>
<dbReference type="EMBL" id="CP036261">
    <property type="protein sequence ID" value="QDS89366.1"/>
    <property type="molecule type" value="Genomic_DNA"/>
</dbReference>
<evidence type="ECO:0000313" key="4">
    <source>
        <dbReference type="Proteomes" id="UP000319557"/>
    </source>
</evidence>
<sequence length="775" mass="84832">MIGGRGIRRRLSHRASSLLVLIATALAVGTLTPKASFADELLADFPVDGAKGSGIALTVTAGETKRVGVCPVTVEVRAIGPSFGADRKLTIELRPRSVLPSQNTFDFRQTIQLGESDSIHREVLEVPIYYPWAQCRVRVLEDGVVLPGDDSDLSTPVFLTTDNIPELTLTIIEARTVDSDPPDWQRFPDCRSLWMASRGERMPPHYFRPQQLEHEAAKSSIQNPGHSSLAIKTVHEDRLPNRWTLYNDTDAVMVSVKALQRIKEENPTAMEALRQWLATGGVLWTYGDSGTAELNDLFSLPNAWERLTVSKIQEASQSGLPHNPPGMGRNPGPRQLEQRTLPNASLQHPFLLVEGARSVQKRVTTHPYLAGKIVCIDDAFPFPGSVQQWSTIAAAAPMQIGTENRLGFDIVRGDSNFWTWLIAEVGQPPVYTFLGMISLFVLLVGPVSYYVFLYLKRLYLFFVFAPIVALICTASIGLYAMIADGFGSRVRIRHLTLLNASGEGVNWSRQTYFSGLRPRDGVAWSRETAVYPLREPQLPGARSQENDDPGAAQVVIDGDALRLQGTFMPSRTQSQFVAITPQMDCGAVVARRGKGIVRVENQTRHPIASILLADASKRIWFAEAIDAGSAADAVAMLPVDAARWMTTNFLDHAPELPAGYQDASQSELLRLGNMRRLRNTSGPRSFTTANVGGLVEAMFRSTMVEQGTPPANHFVAMAEVPADAIGIEGAKPVECIHLMMGELRFVGDPDPVSQSGAPADEDTSVTKDETAESAE</sequence>
<dbReference type="Proteomes" id="UP000319557">
    <property type="component" value="Chromosome"/>
</dbReference>
<accession>A0A517M3B4</accession>
<name>A0A517M3B4_9BACT</name>
<dbReference type="KEGG" id="ruv:EC9_35650"/>
<evidence type="ECO:0000313" key="3">
    <source>
        <dbReference type="EMBL" id="QDS89366.1"/>
    </source>
</evidence>
<keyword evidence="2" id="KW-0812">Transmembrane</keyword>
<gene>
    <name evidence="3" type="ORF">EC9_35650</name>
</gene>